<feature type="compositionally biased region" description="Low complexity" evidence="1">
    <location>
        <begin position="1277"/>
        <end position="1293"/>
    </location>
</feature>
<evidence type="ECO:0000313" key="3">
    <source>
        <dbReference type="EMBL" id="KAI6649462.1"/>
    </source>
</evidence>
<dbReference type="PANTHER" id="PTHR21583:SF8">
    <property type="entry name" value="PROTEIN ELYS"/>
    <property type="match status" value="1"/>
</dbReference>
<keyword evidence="4" id="KW-1185">Reference proteome</keyword>
<feature type="region of interest" description="Disordered" evidence="1">
    <location>
        <begin position="1277"/>
        <end position="1403"/>
    </location>
</feature>
<proteinExistence type="predicted"/>
<gene>
    <name evidence="3" type="ORF">LOD99_11827</name>
</gene>
<evidence type="ECO:0000256" key="1">
    <source>
        <dbReference type="SAM" id="MobiDB-lite"/>
    </source>
</evidence>
<comment type="caution">
    <text evidence="3">The sequence shown here is derived from an EMBL/GenBank/DDBJ whole genome shotgun (WGS) entry which is preliminary data.</text>
</comment>
<feature type="compositionally biased region" description="Basic and acidic residues" evidence="1">
    <location>
        <begin position="1361"/>
        <end position="1398"/>
    </location>
</feature>
<protein>
    <submittedName>
        <fullName evidence="3">Protein ELYS</fullName>
    </submittedName>
</protein>
<evidence type="ECO:0000313" key="4">
    <source>
        <dbReference type="Proteomes" id="UP001165289"/>
    </source>
</evidence>
<name>A0AAV7JL60_9METZ</name>
<reference evidence="3 4" key="1">
    <citation type="journal article" date="2023" name="BMC Biol.">
        <title>The compact genome of the sponge Oopsacas minuta (Hexactinellida) is lacking key metazoan core genes.</title>
        <authorList>
            <person name="Santini S."/>
            <person name="Schenkelaars Q."/>
            <person name="Jourda C."/>
            <person name="Duchesne M."/>
            <person name="Belahbib H."/>
            <person name="Rocher C."/>
            <person name="Selva M."/>
            <person name="Riesgo A."/>
            <person name="Vervoort M."/>
            <person name="Leys S.P."/>
            <person name="Kodjabachian L."/>
            <person name="Le Bivic A."/>
            <person name="Borchiellini C."/>
            <person name="Claverie J.M."/>
            <person name="Renard E."/>
        </authorList>
    </citation>
    <scope>NUCLEOTIDE SEQUENCE [LARGE SCALE GENOMIC DNA]</scope>
    <source>
        <strain evidence="3">SPO-2</strain>
    </source>
</reference>
<dbReference type="Pfam" id="PF16687">
    <property type="entry name" value="ELYS-bb"/>
    <property type="match status" value="1"/>
</dbReference>
<feature type="domain" description="ELYS beta-propeller" evidence="2">
    <location>
        <begin position="256"/>
        <end position="545"/>
    </location>
</feature>
<dbReference type="Proteomes" id="UP001165289">
    <property type="component" value="Unassembled WGS sequence"/>
</dbReference>
<sequence length="1599" mass="179936">MFSQSETHSNNAAARTQLRSEQCTRLGGRYLRTDTTPLVTGSVTSNYCWVYSRKKLEIFSKEDGCLLALYTPSHSSEFIRHVTEYIITSQPELPHKYLFLISTSRSTQGPHLLLVFNPDVSRVIKAIQLAFPVFSICPLYSNSNHIREERGVERSWPLSEVSCGLVAVGGGSGVVLLVDMRLDDEDEIFEENTPSATTTYRSDEITDTDILRQAREECIADQSHPSYILPGLTLPIGNAFIFRCREEEDNTTYRSSHVIVSYLAHISSLNALAIGYNFGAFQLYDVISLQLMFSSDIDNLPSPVLEVLYQEPEDDPRDFVYLWLVRGHASHLEEDTLPHSILSLYQLLFQSSHGVSSQIGDMRVLEKKYSQFLDGGLKFRHFISSSPYTKQIALSKDTVLISSGIFPQYRRVQEHVWSPESITTQSIHHPTHTTDLTLAYFIYHTQRSRREHQSGYHLALFDLNLWYNSQMQTSISPTSGYYHVYDIDSILPLLSSTCDPLPQDQFSILDLHLTSLQRFDMTVPIPEAFLLPSSLSLSFDTLLPSCLLSCSLLGDQERVLSHTAATLSAGYIDNIESVCMELTRSGIISPISYTPTSLTTECWEDNVIMLLNASLNHGRLEAVHNCVLNSQSMSGDIPLSLISRWTLSKFEEIRDTLLTQSNMLITDCCNQVLISSIKSLITKFRYLSILLSRIPTAHLTSDLSLSGMYPQQKPRLYEKSIEILTLYHEALIWMTSLPSQLLSSYQHSAMLSHYQKLREFHRSPLIIDQMLTQLNPALFDKWTNSTDSQQQHEVMYPPSNPLAALEPLLDPSLPEVSQAVLLYFLIDLGMLYEEQTSQPLTNSFINNCPQVPKRLPSLSYSFWLIDNVHYKNGVTELLSVPNSMLQLFPFAITSVLEFLLKSDQCHLVSLILSVHKPILDTLTLFQLYLQALAKSGNILDALKQLYNFFPIGSTHECLNKLLESFDLPALKRLVHTPLDSMVLSQVVEFLQNEDTFIHSEILIMLLLKQNRIVRGVQTYHQIKSAMLTQARTEKEKTRLSLLDQLVQAFSKVCACDLEFAAGAPLAYRAPKREISIPTPLSVKIRKHNLDTAASHKELLSSLNDKVAELQQAKFLFEEVNTSPTQLTSATRHRYKRLSELTYPSPTNITDTTNQASSYTHRATPLKLAMERYLNKSSPVRSLLPPPELIRLTHAPSSPPSFITLSNLRAATPSSILKHVKRIGTTDLTPVNLNFSLPENDISHQRRARFDIPSSSADNEPIDVSYHSPLISFPTASLLPPSAESAPEESASPPFTQPYYSPLQHPDQLDSSDQLDSNTPLFHTGDVVNPPPADDSQIDKSSIATEHSDRNVTIDLGTVDTEESRIPDENTESRTEEEPAVTVEHRLDSDQGQEDRSGKETSPNILNIPELTKMLPEIEGLEKSNSDLKKHFTPRTDVYPLSKYTPFSVDDEKNKIFASIQLGHSPFNMTTSSLPSHKESFLPLRSVETTTASYILSETPTAPIVSTPAVKTSSLRHKSFQPSSTPLTKTNTDTPLNIPQHHYFTRAKAPSTPKVEIRNSPINFLHTVPVEKQTKPPKVTLFNKSGSLRRSQRLKDRSSN</sequence>
<dbReference type="InterPro" id="IPR052620">
    <property type="entry name" value="ELYS/MEL-28_NucAsmblyFactor"/>
</dbReference>
<accession>A0AAV7JL60</accession>
<feature type="region of interest" description="Disordered" evidence="1">
    <location>
        <begin position="1514"/>
        <end position="1536"/>
    </location>
</feature>
<feature type="compositionally biased region" description="Low complexity" evidence="1">
    <location>
        <begin position="1302"/>
        <end position="1316"/>
    </location>
</feature>
<evidence type="ECO:0000259" key="2">
    <source>
        <dbReference type="Pfam" id="PF16687"/>
    </source>
</evidence>
<dbReference type="PANTHER" id="PTHR21583">
    <property type="entry name" value="ELYS PROTEIN"/>
    <property type="match status" value="1"/>
</dbReference>
<dbReference type="EMBL" id="JAKMXF010000321">
    <property type="protein sequence ID" value="KAI6649462.1"/>
    <property type="molecule type" value="Genomic_DNA"/>
</dbReference>
<feature type="region of interest" description="Disordered" evidence="1">
    <location>
        <begin position="1570"/>
        <end position="1599"/>
    </location>
</feature>
<feature type="compositionally biased region" description="Polar residues" evidence="1">
    <location>
        <begin position="1519"/>
        <end position="1536"/>
    </location>
</feature>
<dbReference type="InterPro" id="IPR032040">
    <property type="entry name" value="ELYS-bb"/>
</dbReference>
<organism evidence="3 4">
    <name type="scientific">Oopsacas minuta</name>
    <dbReference type="NCBI Taxonomy" id="111878"/>
    <lineage>
        <taxon>Eukaryota</taxon>
        <taxon>Metazoa</taxon>
        <taxon>Porifera</taxon>
        <taxon>Hexactinellida</taxon>
        <taxon>Hexasterophora</taxon>
        <taxon>Lyssacinosida</taxon>
        <taxon>Leucopsacidae</taxon>
        <taxon>Oopsacas</taxon>
    </lineage>
</organism>